<gene>
    <name evidence="2" type="ORF">PLEPLA_LOCUS11327</name>
</gene>
<name>A0A9N7YEF1_PLEPL</name>
<reference evidence="2" key="1">
    <citation type="submission" date="2020-03" db="EMBL/GenBank/DDBJ databases">
        <authorList>
            <person name="Weist P."/>
        </authorList>
    </citation>
    <scope>NUCLEOTIDE SEQUENCE</scope>
</reference>
<dbReference type="Proteomes" id="UP001153269">
    <property type="component" value="Unassembled WGS sequence"/>
</dbReference>
<feature type="region of interest" description="Disordered" evidence="1">
    <location>
        <begin position="40"/>
        <end position="64"/>
    </location>
</feature>
<accession>A0A9N7YEF1</accession>
<dbReference type="EMBL" id="CADEAL010000654">
    <property type="protein sequence ID" value="CAB1423407.1"/>
    <property type="molecule type" value="Genomic_DNA"/>
</dbReference>
<sequence>MSHPHWSGFGLSRHVIRRDAARGNHEEKCRIPWMMMSHDERRFSKSTASPSDKDPQSFDHQSTVQADVQAVFPFPWSKTSCRPQANTPV</sequence>
<comment type="caution">
    <text evidence="2">The sequence shown here is derived from an EMBL/GenBank/DDBJ whole genome shotgun (WGS) entry which is preliminary data.</text>
</comment>
<evidence type="ECO:0000313" key="3">
    <source>
        <dbReference type="Proteomes" id="UP001153269"/>
    </source>
</evidence>
<organism evidence="2 3">
    <name type="scientific">Pleuronectes platessa</name>
    <name type="common">European plaice</name>
    <dbReference type="NCBI Taxonomy" id="8262"/>
    <lineage>
        <taxon>Eukaryota</taxon>
        <taxon>Metazoa</taxon>
        <taxon>Chordata</taxon>
        <taxon>Craniata</taxon>
        <taxon>Vertebrata</taxon>
        <taxon>Euteleostomi</taxon>
        <taxon>Actinopterygii</taxon>
        <taxon>Neopterygii</taxon>
        <taxon>Teleostei</taxon>
        <taxon>Neoteleostei</taxon>
        <taxon>Acanthomorphata</taxon>
        <taxon>Carangaria</taxon>
        <taxon>Pleuronectiformes</taxon>
        <taxon>Pleuronectoidei</taxon>
        <taxon>Pleuronectidae</taxon>
        <taxon>Pleuronectes</taxon>
    </lineage>
</organism>
<protein>
    <submittedName>
        <fullName evidence="2">Uncharacterized protein</fullName>
    </submittedName>
</protein>
<keyword evidence="3" id="KW-1185">Reference proteome</keyword>
<evidence type="ECO:0000313" key="2">
    <source>
        <dbReference type="EMBL" id="CAB1423407.1"/>
    </source>
</evidence>
<proteinExistence type="predicted"/>
<dbReference type="AlphaFoldDB" id="A0A9N7YEF1"/>
<evidence type="ECO:0000256" key="1">
    <source>
        <dbReference type="SAM" id="MobiDB-lite"/>
    </source>
</evidence>